<dbReference type="Gene3D" id="3.30.110.70">
    <property type="entry name" value="Hypothetical protein apc22750. Chain B"/>
    <property type="match status" value="1"/>
</dbReference>
<evidence type="ECO:0000256" key="1">
    <source>
        <dbReference type="ARBA" id="ARBA00010751"/>
    </source>
</evidence>
<evidence type="ECO:0000256" key="2">
    <source>
        <dbReference type="HAMAP-Rule" id="MF_00338"/>
    </source>
</evidence>
<dbReference type="Proteomes" id="UP000292858">
    <property type="component" value="Unassembled WGS sequence"/>
</dbReference>
<protein>
    <recommendedName>
        <fullName evidence="2">UPF0145 protein ETP66_08395</fullName>
    </recommendedName>
</protein>
<dbReference type="EMBL" id="SIJL01000010">
    <property type="protein sequence ID" value="TBH17594.1"/>
    <property type="molecule type" value="Genomic_DNA"/>
</dbReference>
<evidence type="ECO:0000313" key="4">
    <source>
        <dbReference type="Proteomes" id="UP000292858"/>
    </source>
</evidence>
<dbReference type="PANTHER" id="PTHR34068">
    <property type="entry name" value="UPF0145 PROTEIN YBJQ"/>
    <property type="match status" value="1"/>
</dbReference>
<dbReference type="SUPFAM" id="SSF117782">
    <property type="entry name" value="YbjQ-like"/>
    <property type="match status" value="1"/>
</dbReference>
<name>A0A4Q9B1V0_9DEIN</name>
<dbReference type="RefSeq" id="WP_130842191.1">
    <property type="nucleotide sequence ID" value="NZ_SIJL01000010.1"/>
</dbReference>
<evidence type="ECO:0000313" key="3">
    <source>
        <dbReference type="EMBL" id="TBH17594.1"/>
    </source>
</evidence>
<sequence>MGPVEILLTTLDEVPGHRVVQVLGVVKGSAVRAKHLGKDLLAGLRTLVGGEIPEYAEMLREAREEAERRLLEEARRLGAHAVLGVRYATAGVMAGAAEILAYGTAVRLEALRERP</sequence>
<dbReference type="OrthoDB" id="9796448at2"/>
<dbReference type="HAMAP" id="MF_00338">
    <property type="entry name" value="UPF0145"/>
    <property type="match status" value="1"/>
</dbReference>
<comment type="similarity">
    <text evidence="1 2">Belongs to the UPF0145 family.</text>
</comment>
<keyword evidence="4" id="KW-1185">Reference proteome</keyword>
<dbReference type="AlphaFoldDB" id="A0A4Q9B1V0"/>
<dbReference type="Pfam" id="PF01906">
    <property type="entry name" value="YbjQ_1"/>
    <property type="match status" value="1"/>
</dbReference>
<accession>A0A4Q9B1V0</accession>
<dbReference type="InterPro" id="IPR002765">
    <property type="entry name" value="UPF0145_YbjQ-like"/>
</dbReference>
<reference evidence="3 4" key="1">
    <citation type="submission" date="2019-02" db="EMBL/GenBank/DDBJ databases">
        <title>Thermus sp. a novel from hot spring.</title>
        <authorList>
            <person name="Zhao Z."/>
        </authorList>
    </citation>
    <scope>NUCLEOTIDE SEQUENCE [LARGE SCALE GENOMIC DNA]</scope>
    <source>
        <strain evidence="3 4">CFH 72773T</strain>
    </source>
</reference>
<comment type="caution">
    <text evidence="3">The sequence shown here is derived from an EMBL/GenBank/DDBJ whole genome shotgun (WGS) entry which is preliminary data.</text>
</comment>
<dbReference type="InterPro" id="IPR035439">
    <property type="entry name" value="UPF0145_dom_sf"/>
</dbReference>
<dbReference type="PANTHER" id="PTHR34068:SF2">
    <property type="entry name" value="UPF0145 PROTEIN SCO3412"/>
    <property type="match status" value="1"/>
</dbReference>
<gene>
    <name evidence="3" type="ORF">ETP66_08395</name>
</gene>
<organism evidence="3 4">
    <name type="scientific">Thermus thermamylovorans</name>
    <dbReference type="NCBI Taxonomy" id="2509362"/>
    <lineage>
        <taxon>Bacteria</taxon>
        <taxon>Thermotogati</taxon>
        <taxon>Deinococcota</taxon>
        <taxon>Deinococci</taxon>
        <taxon>Thermales</taxon>
        <taxon>Thermaceae</taxon>
        <taxon>Thermus</taxon>
    </lineage>
</organism>
<proteinExistence type="inferred from homology"/>